<dbReference type="InterPro" id="IPR006094">
    <property type="entry name" value="Oxid_FAD_bind_N"/>
</dbReference>
<dbReference type="InterPro" id="IPR036318">
    <property type="entry name" value="FAD-bd_PCMH-like_sf"/>
</dbReference>
<proteinExistence type="inferred from homology"/>
<dbReference type="InterPro" id="IPR016167">
    <property type="entry name" value="FAD-bd_PCMH_sub1"/>
</dbReference>
<dbReference type="SUPFAM" id="SSF55103">
    <property type="entry name" value="FAD-linked oxidases, C-terminal domain"/>
    <property type="match status" value="1"/>
</dbReference>
<dbReference type="Pfam" id="PF01565">
    <property type="entry name" value="FAD_binding_4"/>
    <property type="match status" value="1"/>
</dbReference>
<evidence type="ECO:0000313" key="6">
    <source>
        <dbReference type="Proteomes" id="UP001236258"/>
    </source>
</evidence>
<keyword evidence="6" id="KW-1185">Reference proteome</keyword>
<dbReference type="SUPFAM" id="SSF56176">
    <property type="entry name" value="FAD-binding/transporter-associated domain-like"/>
    <property type="match status" value="1"/>
</dbReference>
<dbReference type="RefSeq" id="WP_305944261.1">
    <property type="nucleotide sequence ID" value="NZ_JAUZVY010000001.1"/>
</dbReference>
<dbReference type="InterPro" id="IPR016169">
    <property type="entry name" value="FAD-bd_PCMH_sub2"/>
</dbReference>
<accession>A0ABT9GMB5</accession>
<dbReference type="PROSITE" id="PS51387">
    <property type="entry name" value="FAD_PCMH"/>
    <property type="match status" value="1"/>
</dbReference>
<gene>
    <name evidence="5" type="ORF">Q3O59_03575</name>
</gene>
<dbReference type="PANTHER" id="PTHR11748">
    <property type="entry name" value="D-LACTATE DEHYDROGENASE"/>
    <property type="match status" value="1"/>
</dbReference>
<dbReference type="InterPro" id="IPR016170">
    <property type="entry name" value="Cytok_DH_C_sf"/>
</dbReference>
<dbReference type="Proteomes" id="UP001236258">
    <property type="component" value="Unassembled WGS sequence"/>
</dbReference>
<dbReference type="InterPro" id="IPR016166">
    <property type="entry name" value="FAD-bd_PCMH"/>
</dbReference>
<name>A0ABT9GMB5_9GAMM</name>
<dbReference type="Gene3D" id="3.40.462.10">
    <property type="entry name" value="FAD-linked oxidases, C-terminal domain"/>
    <property type="match status" value="1"/>
</dbReference>
<feature type="domain" description="FAD-binding PCMH-type" evidence="4">
    <location>
        <begin position="39"/>
        <end position="234"/>
    </location>
</feature>
<evidence type="ECO:0000256" key="2">
    <source>
        <dbReference type="ARBA" id="ARBA00022630"/>
    </source>
</evidence>
<dbReference type="Gene3D" id="3.30.43.10">
    <property type="entry name" value="Uridine Diphospho-n-acetylenolpyruvylglucosamine Reductase, domain 2"/>
    <property type="match status" value="1"/>
</dbReference>
<evidence type="ECO:0000256" key="3">
    <source>
        <dbReference type="ARBA" id="ARBA00022827"/>
    </source>
</evidence>
<keyword evidence="3" id="KW-0274">FAD</keyword>
<dbReference type="Gene3D" id="3.30.465.10">
    <property type="match status" value="1"/>
</dbReference>
<keyword evidence="2" id="KW-0285">Flavoprotein</keyword>
<evidence type="ECO:0000259" key="4">
    <source>
        <dbReference type="PROSITE" id="PS51387"/>
    </source>
</evidence>
<evidence type="ECO:0000256" key="1">
    <source>
        <dbReference type="ARBA" id="ARBA00008000"/>
    </source>
</evidence>
<comment type="caution">
    <text evidence="5">The sequence shown here is derived from an EMBL/GenBank/DDBJ whole genome shotgun (WGS) entry which is preliminary data.</text>
</comment>
<sequence length="544" mass="59945">MNDEQKSALSKQLMALLQPEQVLVSPEDLKRYGQNCEAIRYQAPIVVCARQVSDIKALLQLANQLAGSELHFSIHPISTGNNWGYGSSRAPNQSSVLLDLSALNQIRLIDAQLGLIEVEPGVTQQQLWEFLQAGQLDFMVPVTGAGPSCSILANALERGYGITPYTDHFGAVASIRGFLADGTPFRSAIAELDQSGEDRIDHSYKYGVGPYLDGLWTQSNLGIVTSLSLRLKARPKGFCAFYLQFKQDTDFAKAQQLVFKLLQRLEGVVGSINLMDQRRLAAMMAPNPNGPAQHQVMSQQQLQTIAKNFQIPAWTVVGSLYGEPQVVAAAQAVVKQLCKGLGCKIILSNGPLIRIASRLLPHLPASWLAKERGMLASMQAGIEIMLGKPNQVALPLPYWRNASLQPAPGNPLNPARDGCGLLWYAPLIPMETKAMWHFVETVRRICPQYGIEPMITFTNLRHDCVDSTIPIIFDASNSTACEQAQACLTALVAYGLEQGWVPYRLNLEQQQRLLQKDSAFWQLVARLKTALDPHHLLSPGRYNP</sequence>
<dbReference type="EMBL" id="JAUZVY010000001">
    <property type="protein sequence ID" value="MDP4528109.1"/>
    <property type="molecule type" value="Genomic_DNA"/>
</dbReference>
<comment type="similarity">
    <text evidence="1">Belongs to the FAD-binding oxidoreductase/transferase type 4 family.</text>
</comment>
<protein>
    <submittedName>
        <fullName evidence="5">FAD-binding protein</fullName>
    </submittedName>
</protein>
<dbReference type="PANTHER" id="PTHR11748:SF111">
    <property type="entry name" value="D-LACTATE DEHYDROGENASE, MITOCHONDRIAL-RELATED"/>
    <property type="match status" value="1"/>
</dbReference>
<dbReference type="InterPro" id="IPR016164">
    <property type="entry name" value="FAD-linked_Oxase-like_C"/>
</dbReference>
<organism evidence="5 6">
    <name type="scientific">Alkalimonas delamerensis</name>
    <dbReference type="NCBI Taxonomy" id="265981"/>
    <lineage>
        <taxon>Bacteria</taxon>
        <taxon>Pseudomonadati</taxon>
        <taxon>Pseudomonadota</taxon>
        <taxon>Gammaproteobacteria</taxon>
        <taxon>Alkalimonas</taxon>
    </lineage>
</organism>
<evidence type="ECO:0000313" key="5">
    <source>
        <dbReference type="EMBL" id="MDP4528109.1"/>
    </source>
</evidence>
<reference evidence="5 6" key="1">
    <citation type="submission" date="2023-08" db="EMBL/GenBank/DDBJ databases">
        <authorList>
            <person name="Joshi A."/>
            <person name="Thite S."/>
        </authorList>
    </citation>
    <scope>NUCLEOTIDE SEQUENCE [LARGE SCALE GENOMIC DNA]</scope>
    <source>
        <strain evidence="5 6">1E1</strain>
    </source>
</reference>